<evidence type="ECO:0000313" key="4">
    <source>
        <dbReference type="Proteomes" id="UP000281094"/>
    </source>
</evidence>
<dbReference type="EMBL" id="RCWN01000001">
    <property type="protein sequence ID" value="RLQ88994.1"/>
    <property type="molecule type" value="Genomic_DNA"/>
</dbReference>
<dbReference type="InterPro" id="IPR032816">
    <property type="entry name" value="VTT_dom"/>
</dbReference>
<dbReference type="PANTHER" id="PTHR42709">
    <property type="entry name" value="ALKALINE PHOSPHATASE LIKE PROTEIN"/>
    <property type="match status" value="1"/>
</dbReference>
<feature type="transmembrane region" description="Helical" evidence="1">
    <location>
        <begin position="86"/>
        <end position="103"/>
    </location>
</feature>
<evidence type="ECO:0000259" key="2">
    <source>
        <dbReference type="Pfam" id="PF09335"/>
    </source>
</evidence>
<comment type="caution">
    <text evidence="3">The sequence shown here is derived from an EMBL/GenBank/DDBJ whole genome shotgun (WGS) entry which is preliminary data.</text>
</comment>
<evidence type="ECO:0000313" key="3">
    <source>
        <dbReference type="EMBL" id="RLQ88994.1"/>
    </source>
</evidence>
<keyword evidence="1" id="KW-0472">Membrane</keyword>
<accession>A0A3L7JEW4</accession>
<keyword evidence="1" id="KW-1133">Transmembrane helix</keyword>
<name>A0A3L7JEW4_9HYPH</name>
<sequence length="152" mass="15982">MEVSAMLGLLASAFLGATLLPGASEAVLVGLLAAGEGSAAMLVGVATLGNVLGSCVNFVCGRFLLHFSDRRWFPVSPAALTRYSRFYRRYGIWTLLLSWMPIIGDPLTVLAGAARTPLTFFLVLVTAGKLARYALLAALTVEYVDSAALVAG</sequence>
<organism evidence="3 4">
    <name type="scientific">Notoacmeibacter ruber</name>
    <dbReference type="NCBI Taxonomy" id="2670375"/>
    <lineage>
        <taxon>Bacteria</taxon>
        <taxon>Pseudomonadati</taxon>
        <taxon>Pseudomonadota</taxon>
        <taxon>Alphaproteobacteria</taxon>
        <taxon>Hyphomicrobiales</taxon>
        <taxon>Notoacmeibacteraceae</taxon>
        <taxon>Notoacmeibacter</taxon>
    </lineage>
</organism>
<feature type="transmembrane region" description="Helical" evidence="1">
    <location>
        <begin position="42"/>
        <end position="65"/>
    </location>
</feature>
<gene>
    <name evidence="3" type="ORF">D8780_12855</name>
</gene>
<dbReference type="AlphaFoldDB" id="A0A3L7JEW4"/>
<dbReference type="PANTHER" id="PTHR42709:SF4">
    <property type="entry name" value="INNER MEMBRANE PROTEIN YQAA"/>
    <property type="match status" value="1"/>
</dbReference>
<reference evidence="3 4" key="1">
    <citation type="submission" date="2018-10" db="EMBL/GenBank/DDBJ databases">
        <title>Notoacmeibacter sp. M2BS9Y-3-1, whole genome shotgun sequence.</title>
        <authorList>
            <person name="Tuo L."/>
        </authorList>
    </citation>
    <scope>NUCLEOTIDE SEQUENCE [LARGE SCALE GENOMIC DNA]</scope>
    <source>
        <strain evidence="3 4">M2BS9Y-3-1</strain>
    </source>
</reference>
<evidence type="ECO:0000256" key="1">
    <source>
        <dbReference type="SAM" id="Phobius"/>
    </source>
</evidence>
<dbReference type="Pfam" id="PF09335">
    <property type="entry name" value="VTT_dom"/>
    <property type="match status" value="1"/>
</dbReference>
<dbReference type="RefSeq" id="WP_121645962.1">
    <property type="nucleotide sequence ID" value="NZ_RCWN01000001.1"/>
</dbReference>
<keyword evidence="1" id="KW-0812">Transmembrane</keyword>
<protein>
    <submittedName>
        <fullName evidence="3">DedA family protein</fullName>
    </submittedName>
</protein>
<dbReference type="InterPro" id="IPR051311">
    <property type="entry name" value="DedA_domain"/>
</dbReference>
<dbReference type="Proteomes" id="UP000281094">
    <property type="component" value="Unassembled WGS sequence"/>
</dbReference>
<proteinExistence type="predicted"/>
<feature type="domain" description="VTT" evidence="2">
    <location>
        <begin position="26"/>
        <end position="138"/>
    </location>
</feature>
<keyword evidence="4" id="KW-1185">Reference proteome</keyword>